<evidence type="ECO:0000313" key="2">
    <source>
        <dbReference type="Proteomes" id="UP000502415"/>
    </source>
</evidence>
<gene>
    <name evidence="1" type="ORF">HH212_02100</name>
</gene>
<organism evidence="1 2">
    <name type="scientific">Massilia forsythiae</name>
    <dbReference type="NCBI Taxonomy" id="2728020"/>
    <lineage>
        <taxon>Bacteria</taxon>
        <taxon>Pseudomonadati</taxon>
        <taxon>Pseudomonadota</taxon>
        <taxon>Betaproteobacteria</taxon>
        <taxon>Burkholderiales</taxon>
        <taxon>Oxalobacteraceae</taxon>
        <taxon>Telluria group</taxon>
        <taxon>Massilia</taxon>
    </lineage>
</organism>
<dbReference type="RefSeq" id="WP_169433872.1">
    <property type="nucleotide sequence ID" value="NZ_CP051685.1"/>
</dbReference>
<dbReference type="KEGG" id="mfy:HH212_02100"/>
<dbReference type="EMBL" id="CP051685">
    <property type="protein sequence ID" value="QJD98975.1"/>
    <property type="molecule type" value="Genomic_DNA"/>
</dbReference>
<dbReference type="Pfam" id="PF11162">
    <property type="entry name" value="DUF2946"/>
    <property type="match status" value="1"/>
</dbReference>
<accession>A0A7Z2ZR06</accession>
<evidence type="ECO:0000313" key="1">
    <source>
        <dbReference type="EMBL" id="QJD98975.1"/>
    </source>
</evidence>
<protein>
    <submittedName>
        <fullName evidence="1">DUF2946 domain-containing protein</fullName>
    </submittedName>
</protein>
<keyword evidence="2" id="KW-1185">Reference proteome</keyword>
<dbReference type="InterPro" id="IPR021333">
    <property type="entry name" value="DUF2946"/>
</dbReference>
<dbReference type="AlphaFoldDB" id="A0A7Z2ZR06"/>
<name>A0A7Z2ZR06_9BURK</name>
<proteinExistence type="predicted"/>
<sequence length="136" mass="14384">MVRTTKHWVAYVWIAILAILFNALVPVASHAVNAWLPIAADPSAGLEVCTAMGMETMAMPAAPDPSGESASDKLIKGMTHCGYCVTHAGSFGLPPQVPAPFAVLGGHDLFPTLFFQAPRPLFSWSPAQARAPPFLA</sequence>
<reference evidence="1 2" key="1">
    <citation type="submission" date="2020-04" db="EMBL/GenBank/DDBJ databases">
        <title>Genome sequencing of novel species.</title>
        <authorList>
            <person name="Heo J."/>
            <person name="Kim S.-J."/>
            <person name="Kim J.-S."/>
            <person name="Hong S.-B."/>
            <person name="Kwon S.-W."/>
        </authorList>
    </citation>
    <scope>NUCLEOTIDE SEQUENCE [LARGE SCALE GENOMIC DNA]</scope>
    <source>
        <strain evidence="1 2">GN2-R2</strain>
    </source>
</reference>
<dbReference type="Proteomes" id="UP000502415">
    <property type="component" value="Chromosome"/>
</dbReference>